<feature type="transmembrane region" description="Helical" evidence="1">
    <location>
        <begin position="9"/>
        <end position="28"/>
    </location>
</feature>
<feature type="transmembrane region" description="Helical" evidence="1">
    <location>
        <begin position="81"/>
        <end position="101"/>
    </location>
</feature>
<keyword evidence="1" id="KW-0472">Membrane</keyword>
<dbReference type="Proteomes" id="UP000596739">
    <property type="component" value="Unassembled WGS sequence"/>
</dbReference>
<name>A0ABS1EV50_9CLOT</name>
<keyword evidence="1" id="KW-0812">Transmembrane</keyword>
<feature type="transmembrane region" description="Helical" evidence="1">
    <location>
        <begin position="127"/>
        <end position="145"/>
    </location>
</feature>
<dbReference type="RefSeq" id="WP_200273168.1">
    <property type="nucleotide sequence ID" value="NZ_JAENHN010000059.1"/>
</dbReference>
<keyword evidence="3" id="KW-1185">Reference proteome</keyword>
<reference evidence="3" key="1">
    <citation type="submission" date="2021-01" db="EMBL/GenBank/DDBJ databases">
        <title>Genome public.</title>
        <authorList>
            <person name="Liu C."/>
            <person name="Sun Q."/>
        </authorList>
    </citation>
    <scope>NUCLEOTIDE SEQUENCE [LARGE SCALE GENOMIC DNA]</scope>
    <source>
        <strain evidence="3">YIM B02505</strain>
    </source>
</reference>
<accession>A0ABS1EV50</accession>
<dbReference type="EMBL" id="JAENHN010000059">
    <property type="protein sequence ID" value="MBK1813251.1"/>
    <property type="molecule type" value="Genomic_DNA"/>
</dbReference>
<evidence type="ECO:0000313" key="2">
    <source>
        <dbReference type="EMBL" id="MBK1813251.1"/>
    </source>
</evidence>
<gene>
    <name evidence="2" type="ORF">JHL18_21755</name>
</gene>
<organism evidence="2 3">
    <name type="scientific">Clostridium yunnanense</name>
    <dbReference type="NCBI Taxonomy" id="2800325"/>
    <lineage>
        <taxon>Bacteria</taxon>
        <taxon>Bacillati</taxon>
        <taxon>Bacillota</taxon>
        <taxon>Clostridia</taxon>
        <taxon>Eubacteriales</taxon>
        <taxon>Clostridiaceae</taxon>
        <taxon>Clostridium</taxon>
    </lineage>
</organism>
<keyword evidence="1" id="KW-1133">Transmembrane helix</keyword>
<protein>
    <submittedName>
        <fullName evidence="2">Uncharacterized protein</fullName>
    </submittedName>
</protein>
<proteinExistence type="predicted"/>
<comment type="caution">
    <text evidence="2">The sequence shown here is derived from an EMBL/GenBank/DDBJ whole genome shotgun (WGS) entry which is preliminary data.</text>
</comment>
<feature type="transmembrane region" description="Helical" evidence="1">
    <location>
        <begin position="48"/>
        <end position="69"/>
    </location>
</feature>
<evidence type="ECO:0000256" key="1">
    <source>
        <dbReference type="SAM" id="Phobius"/>
    </source>
</evidence>
<evidence type="ECO:0000313" key="3">
    <source>
        <dbReference type="Proteomes" id="UP000596739"/>
    </source>
</evidence>
<sequence length="157" mass="17785">MVANNIKALLWYIFLRIVTLVSNFVIGFNSSKFESQQEGLNRMNFQIAKTWTIAIIVVILYYLIGRFTLKDQGSRMRNIMSVSLISIVGLILCIMISLGFLKSESLYYMYTSAFSPLLTSNIKEGGLLMQLPYAIIPRLFIGISIKNTGVKIQKNVD</sequence>